<comment type="caution">
    <text evidence="3">The sequence shown here is derived from an EMBL/GenBank/DDBJ whole genome shotgun (WGS) entry which is preliminary data.</text>
</comment>
<dbReference type="GO" id="GO:0008092">
    <property type="term" value="F:cytoskeletal protein binding"/>
    <property type="evidence" value="ECO:0007669"/>
    <property type="project" value="InterPro"/>
</dbReference>
<gene>
    <name evidence="3" type="ORF">Q31b_53460</name>
</gene>
<evidence type="ECO:0000259" key="2">
    <source>
        <dbReference type="Pfam" id="PF03983"/>
    </source>
</evidence>
<evidence type="ECO:0000313" key="4">
    <source>
        <dbReference type="Proteomes" id="UP000315471"/>
    </source>
</evidence>
<dbReference type="Pfam" id="PF03983">
    <property type="entry name" value="SHD1"/>
    <property type="match status" value="1"/>
</dbReference>
<reference evidence="3 4" key="1">
    <citation type="submission" date="2019-02" db="EMBL/GenBank/DDBJ databases">
        <title>Deep-cultivation of Planctomycetes and their phenomic and genomic characterization uncovers novel biology.</title>
        <authorList>
            <person name="Wiegand S."/>
            <person name="Jogler M."/>
            <person name="Boedeker C."/>
            <person name="Pinto D."/>
            <person name="Vollmers J."/>
            <person name="Rivas-Marin E."/>
            <person name="Kohn T."/>
            <person name="Peeters S.H."/>
            <person name="Heuer A."/>
            <person name="Rast P."/>
            <person name="Oberbeckmann S."/>
            <person name="Bunk B."/>
            <person name="Jeske O."/>
            <person name="Meyerdierks A."/>
            <person name="Storesund J.E."/>
            <person name="Kallscheuer N."/>
            <person name="Luecker S."/>
            <person name="Lage O.M."/>
            <person name="Pohl T."/>
            <person name="Merkel B.J."/>
            <person name="Hornburger P."/>
            <person name="Mueller R.-W."/>
            <person name="Bruemmer F."/>
            <person name="Labrenz M."/>
            <person name="Spormann A.M."/>
            <person name="Op Den Camp H."/>
            <person name="Overmann J."/>
            <person name="Amann R."/>
            <person name="Jetten M.S.M."/>
            <person name="Mascher T."/>
            <person name="Medema M.H."/>
            <person name="Devos D.P."/>
            <person name="Kaster A.-K."/>
            <person name="Ovreas L."/>
            <person name="Rohde M."/>
            <person name="Galperin M.Y."/>
            <person name="Jogler C."/>
        </authorList>
    </citation>
    <scope>NUCLEOTIDE SEQUENCE [LARGE SCALE GENOMIC DNA]</scope>
    <source>
        <strain evidence="3 4">Q31b</strain>
    </source>
</reference>
<dbReference type="InterPro" id="IPR007131">
    <property type="entry name" value="SHD1"/>
</dbReference>
<proteinExistence type="predicted"/>
<feature type="domain" description="SLA1 homology" evidence="2">
    <location>
        <begin position="67"/>
        <end position="121"/>
    </location>
</feature>
<dbReference type="EMBL" id="SJPY01000010">
    <property type="protein sequence ID" value="TWU35250.1"/>
    <property type="molecule type" value="Genomic_DNA"/>
</dbReference>
<dbReference type="Proteomes" id="UP000315471">
    <property type="component" value="Unassembled WGS sequence"/>
</dbReference>
<evidence type="ECO:0000256" key="1">
    <source>
        <dbReference type="SAM" id="MobiDB-lite"/>
    </source>
</evidence>
<accession>A0A5C6DEM0</accession>
<name>A0A5C6DEM0_9BACT</name>
<dbReference type="GO" id="GO:0043130">
    <property type="term" value="F:ubiquitin binding"/>
    <property type="evidence" value="ECO:0007669"/>
    <property type="project" value="InterPro"/>
</dbReference>
<dbReference type="Gene3D" id="2.30.30.700">
    <property type="entry name" value="SLA1 homology domain 1"/>
    <property type="match status" value="1"/>
</dbReference>
<dbReference type="OrthoDB" id="291762at2"/>
<feature type="region of interest" description="Disordered" evidence="1">
    <location>
        <begin position="164"/>
        <end position="186"/>
    </location>
</feature>
<protein>
    <recommendedName>
        <fullName evidence="2">SLA1 homology domain-containing protein</fullName>
    </recommendedName>
</protein>
<dbReference type="Gene3D" id="2.130.10.10">
    <property type="entry name" value="YVTN repeat-like/Quinoprotein amine dehydrogenase"/>
    <property type="match status" value="1"/>
</dbReference>
<dbReference type="GO" id="GO:0030674">
    <property type="term" value="F:protein-macromolecule adaptor activity"/>
    <property type="evidence" value="ECO:0007669"/>
    <property type="project" value="InterPro"/>
</dbReference>
<dbReference type="AlphaFoldDB" id="A0A5C6DEM0"/>
<keyword evidence="4" id="KW-1185">Reference proteome</keyword>
<dbReference type="GO" id="GO:0042802">
    <property type="term" value="F:identical protein binding"/>
    <property type="evidence" value="ECO:0007669"/>
    <property type="project" value="InterPro"/>
</dbReference>
<sequence length="558" mass="61234">MPLTSKRQFPSLRGDIALVKNMFKYRPDNLLPKPLRLGIPSAIPKRSFGATTLACCLLISNLCIASEPVRVWVDASGQFTIEARLEAIENGTVILVRPNGSRVRIAEDQLGFSDHDYLEQWRSRPPVSENTLRFAAPELPEMPLLPKWTYPKATTQLEDGQPLAAKAEASSHVDRAGNQSRQGAIPGSIPADPQADPISVGFGNVTIGPLHAYDHCSPPMPIITDANAFVAVSVSTGVTVSPDEANRVIRFDPKSGESRIVWKSKRTLTLLDHHRPSKQTLVLTGHSNRGSGGQLAVVRGWDEESISIQLQRSLPPKDDDDARNSFRPTQVYWAKWLDDEHIIAAINSKLAVWNIVSGELRHLICSIDSQSVPAISAGRHYVAVPDAGGVCLYRTQDGKFLGRLPIESNRYAQVAFSPHGDSLAITTTNRLRVWELSTASIRGEVASRRSLGKSKPVWIDNDLVLSSSGVLLSLFRGVPVWRYELVGTEVGPVGKQTIGFLTRRPTGEIIVTQIPHAAATAAMAEVDRRLTPAIVANWRVPGRSRWVDGQWADELENE</sequence>
<dbReference type="InterPro" id="IPR015943">
    <property type="entry name" value="WD40/YVTN_repeat-like_dom_sf"/>
</dbReference>
<dbReference type="SUPFAM" id="SSF50998">
    <property type="entry name" value="Quinoprotein alcohol dehydrogenase-like"/>
    <property type="match status" value="1"/>
</dbReference>
<evidence type="ECO:0000313" key="3">
    <source>
        <dbReference type="EMBL" id="TWU35250.1"/>
    </source>
</evidence>
<dbReference type="InterPro" id="IPR011047">
    <property type="entry name" value="Quinoprotein_ADH-like_sf"/>
</dbReference>
<organism evidence="3 4">
    <name type="scientific">Novipirellula aureliae</name>
    <dbReference type="NCBI Taxonomy" id="2527966"/>
    <lineage>
        <taxon>Bacteria</taxon>
        <taxon>Pseudomonadati</taxon>
        <taxon>Planctomycetota</taxon>
        <taxon>Planctomycetia</taxon>
        <taxon>Pirellulales</taxon>
        <taxon>Pirellulaceae</taxon>
        <taxon>Novipirellula</taxon>
    </lineage>
</organism>